<accession>A0A6P8WIQ9</accession>
<sequence length="1555" mass="180907">MSVSTRRTSLGSRRGTRKSHASLTSVSYDIYCMNFYDNGLAAVRNEYINQIKIGLRRFLFVIDVEHEIRQAQYTNEINKRISKHKKQDPIPTERMPLVMLRIRDCLEEYEHVTKRIDAENSFNLLKYFQRNTPAELKFKFVNQKDKAGMESKRAKPPAKSKETTDTQVRSQITCFGVTSKEHHKVGKGRPLSKRSYIKDQPQATSILILIIGNLDNDFYQSLISLDLPLRGIIHFLPEECAYDILVPRPRRLKELRDTIENIQKGIHSLRKRSATKPVGIFQQQLPQMSICQATKYSDDIFSQLSWFIYDVQTLRDHYEEYYVKPYNEINVKMNPAENMQESYNLAKSLSIEGHYLNHSVPAVHDDDATVYLYLESLLNTFGSPKEVMTEMEVLLLANPSSLVQTRVLDKIKVYASAFKSIVKLNKTERLFVEQTNPLLTSVVSYMDQKLMRNIYHACLEYNILRRYFNAGYTIDSLQYTPYTSEVEPRHLPKYAKLYLTDDAVTQRIIHLIDENENYKIEEIHPTIKLYTFRRRLNEVFEHQKDIILPSRLCFRDFTLYNAHEFLKDLVTPVMFEDAIEPQPDPLSTYTSVYTMGDIRESLNPYSHCPTNVQYIITPSVFIRPKSLKANKLAEQLREKEKVDRLSTRASKAQKDNSMASTSNIRANVTQSQPATLSRESKETGQYSYIGLGPDHPMLKGYNLDDTMQTIKAKTSKYHFEEGHMTLYQEKWNFRQMNKYLNIEINKELIHLTNERGNMNKISNNIRIQTTNGVHLRIRPNSEECAKAVLNYPNGLSLYCHDTHAEHLWSGHQSELNESRRICTPYGCVIVFYNDNDTVIIMRYNGEVYRLYSFPDAMGGEEEGEIEETSEFVNACSTQSTYSNYKSLPKERVTNSSSAPRKRRKKPNKGSTNRASGGTEPRAKISTLSNSSTSSQTLAARSMKAHIKEMRLNKTAALFASIDNELKFLETMMTLFGFSYVHLKLTTSLGSVVHVQGQHKIYCAKPIRVTEWHDYYANESYAMRDDGVRMVWTHDTLKCYHSDGTVINTTTSMGVDLGINEDDIDKQISSSSSHKIELGRIGSGSVQTEEILINMIDDDDPKQKTLGIDEFLEEGEVEDQYLYDYSFVTFNPESFAMLHKSYAGTQFSCLNFNLTELQMETKVMAADSLQFRIYPMANTTNDIYDIKHPGSNRFSEKYFNKVFQEPVSSEADPDEWTRASEPKSPPRDPKCMCAGVEVEASNFQLLVERDSLLLHTRLQRFGCNENQDEYRDNIELKLNLNENLSTVFRNWVETFHQFINCSCAKWKTNYFIESISGDCRKKGLELFKTMPDLGAYNFCAGNYFLDPEELKSMHTRMMQHFDWYEQDMAKFPRFPQQKKPPTIVDFPPVLTTKIFVEIPAQLAYTDRIHLFLDPFDRIKFRKLKHRFNEALLFHLYPNLRVMVKQEISKQSWRNHLAANKRRQFMEQQRLSLYTAMLKHKVYPNYFQFKDNFYSHVRNIDFFEFMSSKCNEKEHPEQYNTDKNKNEDAAKDKMPLSAEQKKNRKKCLCPKYIKSIK</sequence>
<evidence type="ECO:0000313" key="3">
    <source>
        <dbReference type="RefSeq" id="XP_034097535.1"/>
    </source>
</evidence>
<feature type="compositionally biased region" description="Basic and acidic residues" evidence="1">
    <location>
        <begin position="147"/>
        <end position="164"/>
    </location>
</feature>
<feature type="compositionally biased region" description="Polar residues" evidence="1">
    <location>
        <begin position="647"/>
        <end position="677"/>
    </location>
</feature>
<feature type="region of interest" description="Disordered" evidence="1">
    <location>
        <begin position="1208"/>
        <end position="1227"/>
    </location>
</feature>
<dbReference type="GeneID" id="117563355"/>
<feature type="region of interest" description="Disordered" evidence="1">
    <location>
        <begin position="1512"/>
        <end position="1542"/>
    </location>
</feature>
<feature type="compositionally biased region" description="Basic and acidic residues" evidence="1">
    <location>
        <begin position="1214"/>
        <end position="1227"/>
    </location>
</feature>
<proteinExistence type="predicted"/>
<organism evidence="2 3">
    <name type="scientific">Drosophila albomicans</name>
    <name type="common">Fruit fly</name>
    <dbReference type="NCBI Taxonomy" id="7291"/>
    <lineage>
        <taxon>Eukaryota</taxon>
        <taxon>Metazoa</taxon>
        <taxon>Ecdysozoa</taxon>
        <taxon>Arthropoda</taxon>
        <taxon>Hexapoda</taxon>
        <taxon>Insecta</taxon>
        <taxon>Pterygota</taxon>
        <taxon>Neoptera</taxon>
        <taxon>Endopterygota</taxon>
        <taxon>Diptera</taxon>
        <taxon>Brachycera</taxon>
        <taxon>Muscomorpha</taxon>
        <taxon>Ephydroidea</taxon>
        <taxon>Drosophilidae</taxon>
        <taxon>Drosophila</taxon>
    </lineage>
</organism>
<feature type="region of interest" description="Disordered" evidence="1">
    <location>
        <begin position="886"/>
        <end position="935"/>
    </location>
</feature>
<name>A0A6P8WIQ9_DROAB</name>
<feature type="compositionally biased region" description="Low complexity" evidence="1">
    <location>
        <begin position="925"/>
        <end position="935"/>
    </location>
</feature>
<reference evidence="3" key="1">
    <citation type="submission" date="2025-08" db="UniProtKB">
        <authorList>
            <consortium name="RefSeq"/>
        </authorList>
    </citation>
    <scope>IDENTIFICATION</scope>
    <source>
        <strain evidence="3">15112-1751.03</strain>
        <tissue evidence="3">Whole Adult</tissue>
    </source>
</reference>
<dbReference type="CTD" id="34833"/>
<evidence type="ECO:0000256" key="1">
    <source>
        <dbReference type="SAM" id="MobiDB-lite"/>
    </source>
</evidence>
<dbReference type="OrthoDB" id="7990365at2759"/>
<evidence type="ECO:0000313" key="2">
    <source>
        <dbReference type="Proteomes" id="UP000515160"/>
    </source>
</evidence>
<feature type="compositionally biased region" description="Basic and acidic residues" evidence="1">
    <location>
        <begin position="1512"/>
        <end position="1532"/>
    </location>
</feature>
<protein>
    <submittedName>
        <fullName evidence="3">Uncharacterized protein LOC117563355</fullName>
    </submittedName>
</protein>
<dbReference type="RefSeq" id="XP_034097535.1">
    <property type="nucleotide sequence ID" value="XM_034241644.2"/>
</dbReference>
<feature type="region of interest" description="Disordered" evidence="1">
    <location>
        <begin position="147"/>
        <end position="166"/>
    </location>
</feature>
<dbReference type="Proteomes" id="UP000515160">
    <property type="component" value="Chromosome 2L"/>
</dbReference>
<feature type="region of interest" description="Disordered" evidence="1">
    <location>
        <begin position="643"/>
        <end position="682"/>
    </location>
</feature>
<keyword evidence="2" id="KW-1185">Reference proteome</keyword>
<gene>
    <name evidence="3" type="primary">LOC117563355</name>
</gene>